<reference evidence="1 2" key="1">
    <citation type="submission" date="2023-08" db="EMBL/GenBank/DDBJ databases">
        <authorList>
            <person name="Palmer J.M."/>
        </authorList>
    </citation>
    <scope>NUCLEOTIDE SEQUENCE [LARGE SCALE GENOMIC DNA]</scope>
    <source>
        <strain evidence="1 2">TWF481</strain>
    </source>
</reference>
<comment type="caution">
    <text evidence="1">The sequence shown here is derived from an EMBL/GenBank/DDBJ whole genome shotgun (WGS) entry which is preliminary data.</text>
</comment>
<keyword evidence="2" id="KW-1185">Reference proteome</keyword>
<evidence type="ECO:0000313" key="2">
    <source>
        <dbReference type="Proteomes" id="UP001370758"/>
    </source>
</evidence>
<gene>
    <name evidence="1" type="ORF">TWF481_010405</name>
</gene>
<dbReference type="EMBL" id="JAVHJL010000007">
    <property type="protein sequence ID" value="KAK6500048.1"/>
    <property type="molecule type" value="Genomic_DNA"/>
</dbReference>
<accession>A0AAV9W320</accession>
<dbReference type="AlphaFoldDB" id="A0AAV9W320"/>
<protein>
    <submittedName>
        <fullName evidence="1">Uncharacterized protein</fullName>
    </submittedName>
</protein>
<sequence>MKFIAPKISKTNVRTLTIKGACSEALAAGEIFNALEPGLEGLSLTFYEENEEDESLDISAAFDIASFLRHQHTLEALHIDIPHYQNSILEILPGFQGVSELGLSFAKGVPYVDFVYNLKPFAPAFGRIKHLHMIHPPVKSGQEHSRVELRDRRAGVRFQLMEIICGAIFARTSVAPELEYVSMSEGSLYEKFRVIWHPWYAHSNAWDPDSPLKKYYRFELEPHCVRSDPYLIPRYESNQAYVRMHTYHLPRLVKHLRFA</sequence>
<name>A0AAV9W320_9PEZI</name>
<dbReference type="Proteomes" id="UP001370758">
    <property type="component" value="Unassembled WGS sequence"/>
</dbReference>
<proteinExistence type="predicted"/>
<evidence type="ECO:0000313" key="1">
    <source>
        <dbReference type="EMBL" id="KAK6500048.1"/>
    </source>
</evidence>
<organism evidence="1 2">
    <name type="scientific">Arthrobotrys musiformis</name>
    <dbReference type="NCBI Taxonomy" id="47236"/>
    <lineage>
        <taxon>Eukaryota</taxon>
        <taxon>Fungi</taxon>
        <taxon>Dikarya</taxon>
        <taxon>Ascomycota</taxon>
        <taxon>Pezizomycotina</taxon>
        <taxon>Orbiliomycetes</taxon>
        <taxon>Orbiliales</taxon>
        <taxon>Orbiliaceae</taxon>
        <taxon>Arthrobotrys</taxon>
    </lineage>
</organism>